<dbReference type="NCBIfam" id="NF009154">
    <property type="entry name" value="PRK12497.3-3"/>
    <property type="match status" value="1"/>
</dbReference>
<dbReference type="NCBIfam" id="NF009150">
    <property type="entry name" value="PRK12497.1-3"/>
    <property type="match status" value="1"/>
</dbReference>
<reference evidence="3" key="1">
    <citation type="submission" date="2022-02" db="EMBL/GenBank/DDBJ databases">
        <title>Paenibacillus sp. MBLB1832 Whole Genome Shotgun Sequencing.</title>
        <authorList>
            <person name="Hwang C.Y."/>
            <person name="Cho E.-S."/>
            <person name="Seo M.-J."/>
        </authorList>
    </citation>
    <scope>NUCLEOTIDE SEQUENCE</scope>
    <source>
        <strain evidence="3">MBLB1832</strain>
    </source>
</reference>
<dbReference type="GO" id="GO:0003676">
    <property type="term" value="F:nucleic acid binding"/>
    <property type="evidence" value="ECO:0007669"/>
    <property type="project" value="InterPro"/>
</dbReference>
<organism evidence="3 4">
    <name type="scientific">Paenibacillus roseopurpureus</name>
    <dbReference type="NCBI Taxonomy" id="2918901"/>
    <lineage>
        <taxon>Bacteria</taxon>
        <taxon>Bacillati</taxon>
        <taxon>Bacillota</taxon>
        <taxon>Bacilli</taxon>
        <taxon>Bacillales</taxon>
        <taxon>Paenibacillaceae</taxon>
        <taxon>Paenibacillus</taxon>
    </lineage>
</organism>
<dbReference type="SUPFAM" id="SSF52980">
    <property type="entry name" value="Restriction endonuclease-like"/>
    <property type="match status" value="1"/>
</dbReference>
<dbReference type="PANTHER" id="PTHR34039">
    <property type="entry name" value="UPF0102 PROTEIN YRAN"/>
    <property type="match status" value="1"/>
</dbReference>
<evidence type="ECO:0000313" key="4">
    <source>
        <dbReference type="Proteomes" id="UP001304650"/>
    </source>
</evidence>
<dbReference type="EMBL" id="CP130319">
    <property type="protein sequence ID" value="WNR46628.1"/>
    <property type="molecule type" value="Genomic_DNA"/>
</dbReference>
<keyword evidence="4" id="KW-1185">Reference proteome</keyword>
<dbReference type="InterPro" id="IPR011856">
    <property type="entry name" value="tRNA_endonuc-like_dom_sf"/>
</dbReference>
<dbReference type="Proteomes" id="UP001304650">
    <property type="component" value="Chromosome"/>
</dbReference>
<name>A0AA96LSS7_9BACL</name>
<comment type="similarity">
    <text evidence="1 2">Belongs to the UPF0102 family.</text>
</comment>
<sequence length="125" mass="14740">MGEQRKDDRKIVGKRGEDLAESYLIDHHYRIVARNWRCRSGEVDIIAEMDHKLIFVEVRTRRPSCRFGTAIESVDYRKQMKVREIAQVYMHRYQKYGISVQFDVITVELGDGQQEPKIVHIQGAF</sequence>
<dbReference type="PANTHER" id="PTHR34039:SF1">
    <property type="entry name" value="UPF0102 PROTEIN YRAN"/>
    <property type="match status" value="1"/>
</dbReference>
<dbReference type="RefSeq" id="WP_314804850.1">
    <property type="nucleotide sequence ID" value="NZ_CP130319.1"/>
</dbReference>
<dbReference type="NCBIfam" id="TIGR00252">
    <property type="entry name" value="YraN family protein"/>
    <property type="match status" value="1"/>
</dbReference>
<accession>A0AA96LSS7</accession>
<evidence type="ECO:0000256" key="1">
    <source>
        <dbReference type="ARBA" id="ARBA00006738"/>
    </source>
</evidence>
<dbReference type="HAMAP" id="MF_00048">
    <property type="entry name" value="UPF0102"/>
    <property type="match status" value="1"/>
</dbReference>
<gene>
    <name evidence="3" type="ORF">MJB10_11225</name>
</gene>
<evidence type="ECO:0000256" key="2">
    <source>
        <dbReference type="HAMAP-Rule" id="MF_00048"/>
    </source>
</evidence>
<dbReference type="Gene3D" id="3.40.1350.10">
    <property type="match status" value="1"/>
</dbReference>
<evidence type="ECO:0000313" key="3">
    <source>
        <dbReference type="EMBL" id="WNR46628.1"/>
    </source>
</evidence>
<dbReference type="Pfam" id="PF02021">
    <property type="entry name" value="UPF0102"/>
    <property type="match status" value="1"/>
</dbReference>
<dbReference type="InterPro" id="IPR003509">
    <property type="entry name" value="UPF0102_YraN-like"/>
</dbReference>
<dbReference type="KEGG" id="proo:MJB10_11225"/>
<dbReference type="AlphaFoldDB" id="A0AA96LSS7"/>
<dbReference type="InterPro" id="IPR011335">
    <property type="entry name" value="Restrct_endonuc-II-like"/>
</dbReference>
<dbReference type="CDD" id="cd20736">
    <property type="entry name" value="PoNe_Nuclease"/>
    <property type="match status" value="1"/>
</dbReference>
<protein>
    <recommendedName>
        <fullName evidence="2">UPF0102 protein MJB10_11225</fullName>
    </recommendedName>
</protein>
<proteinExistence type="inferred from homology"/>